<dbReference type="InterPro" id="IPR009057">
    <property type="entry name" value="Homeodomain-like_sf"/>
</dbReference>
<evidence type="ECO:0000313" key="6">
    <source>
        <dbReference type="Proteomes" id="UP000297348"/>
    </source>
</evidence>
<dbReference type="EMBL" id="RKLX01000001">
    <property type="protein sequence ID" value="TGD20368.1"/>
    <property type="molecule type" value="Genomic_DNA"/>
</dbReference>
<dbReference type="Proteomes" id="UP000297348">
    <property type="component" value="Unassembled WGS sequence"/>
</dbReference>
<reference evidence="5 6" key="1">
    <citation type="submission" date="2018-10" db="EMBL/GenBank/DDBJ databases">
        <title>Lactobacillus sp. R7 and Lactobacillus sp. R19 isolated from fermented mustard green product of Taiwan.</title>
        <authorList>
            <person name="Lin S.-T."/>
        </authorList>
    </citation>
    <scope>NUCLEOTIDE SEQUENCE [LARGE SCALE GENOMIC DNA]</scope>
    <source>
        <strain evidence="5 6">BCRC 81129</strain>
    </source>
</reference>
<dbReference type="InterPro" id="IPR027954">
    <property type="entry name" value="Transcobalamin-like_C"/>
</dbReference>
<proteinExistence type="predicted"/>
<keyword evidence="2" id="KW-0238">DNA-binding</keyword>
<dbReference type="Gene3D" id="2.170.130.30">
    <property type="match status" value="1"/>
</dbReference>
<sequence length="363" mass="41529">MPNFSPTQENYRDLAQALAKFTSLTQIKTLCYGFNGILLKNNLVFLNDSAIRSNLADEDLTSFALFPISWGNQLWGLMLCDASSVSQKRLELARTYLTDVLHQAFAQADVPIQVWEPLKPNQIKQLNYFNHLMFPANSQPRSTSADFTMATAMIDGQAISNDDAYQSIKLAVAYIHQHIQHALSLHEVAEAAYLSPSYLSRLFKKYLHVSFVEYVNNQKIALAQERLALTFIPINQISAQLGFSQTSYFTKIFKRKTHLTPSEFRQRNHAIQKVYTIPRDLDWQSSDSVYDVTRNYFKRRDIIYRSDTDDGTTYVTQIGDLTDSAGTRGWVFTVDGQQLLQSVDEVSVQNKSVIQWVYMNYAH</sequence>
<accession>A0A4Z0JFL5</accession>
<dbReference type="Pfam" id="PF14478">
    <property type="entry name" value="DUF4430"/>
    <property type="match status" value="1"/>
</dbReference>
<keyword evidence="6" id="KW-1185">Reference proteome</keyword>
<dbReference type="SMART" id="SM00342">
    <property type="entry name" value="HTH_ARAC"/>
    <property type="match status" value="1"/>
</dbReference>
<evidence type="ECO:0000256" key="2">
    <source>
        <dbReference type="ARBA" id="ARBA00023125"/>
    </source>
</evidence>
<keyword evidence="3" id="KW-0804">Transcription</keyword>
<dbReference type="PANTHER" id="PTHR43280:SF10">
    <property type="entry name" value="REGULATORY PROTEIN POCR"/>
    <property type="match status" value="1"/>
</dbReference>
<dbReference type="InterPro" id="IPR018060">
    <property type="entry name" value="HTH_AraC"/>
</dbReference>
<evidence type="ECO:0000256" key="1">
    <source>
        <dbReference type="ARBA" id="ARBA00023015"/>
    </source>
</evidence>
<comment type="caution">
    <text evidence="5">The sequence shown here is derived from an EMBL/GenBank/DDBJ whole genome shotgun (WGS) entry which is preliminary data.</text>
</comment>
<dbReference type="InterPro" id="IPR020449">
    <property type="entry name" value="Tscrpt_reg_AraC-type_HTH"/>
</dbReference>
<dbReference type="PRINTS" id="PR00032">
    <property type="entry name" value="HTHARAC"/>
</dbReference>
<dbReference type="SUPFAM" id="SSF46689">
    <property type="entry name" value="Homeodomain-like"/>
    <property type="match status" value="2"/>
</dbReference>
<dbReference type="Pfam" id="PF12833">
    <property type="entry name" value="HTH_18"/>
    <property type="match status" value="1"/>
</dbReference>
<gene>
    <name evidence="5" type="ORF">EGT51_01045</name>
</gene>
<organism evidence="5 6">
    <name type="scientific">Levilactobacillus suantsaiihabitans</name>
    <dbReference type="NCBI Taxonomy" id="2487722"/>
    <lineage>
        <taxon>Bacteria</taxon>
        <taxon>Bacillati</taxon>
        <taxon>Bacillota</taxon>
        <taxon>Bacilli</taxon>
        <taxon>Lactobacillales</taxon>
        <taxon>Lactobacillaceae</taxon>
        <taxon>Levilactobacillus</taxon>
    </lineage>
</organism>
<protein>
    <submittedName>
        <fullName evidence="5">Helix-turn-helix domain-containing protein</fullName>
    </submittedName>
</protein>
<keyword evidence="1" id="KW-0805">Transcription regulation</keyword>
<dbReference type="PANTHER" id="PTHR43280">
    <property type="entry name" value="ARAC-FAMILY TRANSCRIPTIONAL REGULATOR"/>
    <property type="match status" value="1"/>
</dbReference>
<evidence type="ECO:0000313" key="5">
    <source>
        <dbReference type="EMBL" id="TGD20368.1"/>
    </source>
</evidence>
<dbReference type="GO" id="GO:0003700">
    <property type="term" value="F:DNA-binding transcription factor activity"/>
    <property type="evidence" value="ECO:0007669"/>
    <property type="project" value="InterPro"/>
</dbReference>
<dbReference type="GO" id="GO:0043565">
    <property type="term" value="F:sequence-specific DNA binding"/>
    <property type="evidence" value="ECO:0007669"/>
    <property type="project" value="InterPro"/>
</dbReference>
<dbReference type="OrthoDB" id="9788446at2"/>
<name>A0A4Z0JFL5_9LACO</name>
<dbReference type="PROSITE" id="PS01124">
    <property type="entry name" value="HTH_ARAC_FAMILY_2"/>
    <property type="match status" value="1"/>
</dbReference>
<evidence type="ECO:0000259" key="4">
    <source>
        <dbReference type="PROSITE" id="PS01124"/>
    </source>
</evidence>
<feature type="domain" description="HTH araC/xylS-type" evidence="4">
    <location>
        <begin position="169"/>
        <end position="267"/>
    </location>
</feature>
<dbReference type="Gene3D" id="1.10.10.60">
    <property type="entry name" value="Homeodomain-like"/>
    <property type="match status" value="2"/>
</dbReference>
<dbReference type="AlphaFoldDB" id="A0A4Z0JFL5"/>
<dbReference type="RefSeq" id="WP_135366938.1">
    <property type="nucleotide sequence ID" value="NZ_RKLX01000001.1"/>
</dbReference>
<evidence type="ECO:0000256" key="3">
    <source>
        <dbReference type="ARBA" id="ARBA00023163"/>
    </source>
</evidence>